<protein>
    <submittedName>
        <fullName evidence="1">Receptor protein kinase ZmPK1</fullName>
    </submittedName>
</protein>
<sequence length="581" mass="64905">MLVIPSSSRTRSTLNSRSSLSVEKPNDILISPNGVFAAGFHPVGDNAFILAIWLAKSSSPTVVWTANRDQPVNGKASKLSLLKYGNLILTDAGQNTIWSTTTTTTSAAMVQLALLNTGNLVLNSSKSSILWQSFDSPTDTLLPLQMFTRYTTLVSSRSQTNHSSGFYQLLFDNNNLLSLLYNGPEVSSIYWPDPQLMFFDSGRTIFNSSKIAILDTSGYFVSSDFLKFKSADLGLGIQRRLTLDFDGHKIKNQSDWSYGCEFEYNLPDDDRKASFVSVDHMRSYGYDYQSYGNSTLESCKEFCLHTLICKGFVFIFESGVYRCNFKSQLRNGRHSPNVIGTLYVKLNVSKKSNVSSSNAVPVKEMKLNCSSLGKNTIQLDRVYKTNDGNKFLNFLVWFACAIGVVEMLCILLISFLVFKKPNNSGPEMQVYFLAATKFKRFTYAEMKRATRGFSEEIGRGGHGVVYKGILPDHRIAAIKRLNEANEGEAEFLAEASTIGRGEEEEGCERLETWVRKKMNGSEALWIEEIIDPVMMGGCERSKMENLVRVAVQCVEADTDARPTMREVVEMLLGHEDSHDTA</sequence>
<comment type="caution">
    <text evidence="1">The sequence shown here is derived from an EMBL/GenBank/DDBJ whole genome shotgun (WGS) entry which is preliminary data.</text>
</comment>
<proteinExistence type="predicted"/>
<keyword evidence="2" id="KW-1185">Reference proteome</keyword>
<gene>
    <name evidence="1" type="ORF">LOK49_LG05G03387</name>
</gene>
<keyword evidence="1" id="KW-0808">Transferase</keyword>
<keyword evidence="1" id="KW-0675">Receptor</keyword>
<reference evidence="1 2" key="1">
    <citation type="journal article" date="2022" name="Plant J.">
        <title>Chromosome-level genome of Camellia lanceoleosa provides a valuable resource for understanding genome evolution and self-incompatibility.</title>
        <authorList>
            <person name="Gong W."/>
            <person name="Xiao S."/>
            <person name="Wang L."/>
            <person name="Liao Z."/>
            <person name="Chang Y."/>
            <person name="Mo W."/>
            <person name="Hu G."/>
            <person name="Li W."/>
            <person name="Zhao G."/>
            <person name="Zhu H."/>
            <person name="Hu X."/>
            <person name="Ji K."/>
            <person name="Xiang X."/>
            <person name="Song Q."/>
            <person name="Yuan D."/>
            <person name="Jin S."/>
            <person name="Zhang L."/>
        </authorList>
    </citation>
    <scope>NUCLEOTIDE SEQUENCE [LARGE SCALE GENOMIC DNA]</scope>
    <source>
        <strain evidence="1">SQ_2022a</strain>
    </source>
</reference>
<evidence type="ECO:0000313" key="2">
    <source>
        <dbReference type="Proteomes" id="UP001060215"/>
    </source>
</evidence>
<name>A0ACC0HKL2_9ERIC</name>
<dbReference type="EMBL" id="CM045761">
    <property type="protein sequence ID" value="KAI8013964.1"/>
    <property type="molecule type" value="Genomic_DNA"/>
</dbReference>
<keyword evidence="1" id="KW-0418">Kinase</keyword>
<dbReference type="Proteomes" id="UP001060215">
    <property type="component" value="Chromosome 4"/>
</dbReference>
<accession>A0ACC0HKL2</accession>
<organism evidence="1 2">
    <name type="scientific">Camellia lanceoleosa</name>
    <dbReference type="NCBI Taxonomy" id="1840588"/>
    <lineage>
        <taxon>Eukaryota</taxon>
        <taxon>Viridiplantae</taxon>
        <taxon>Streptophyta</taxon>
        <taxon>Embryophyta</taxon>
        <taxon>Tracheophyta</taxon>
        <taxon>Spermatophyta</taxon>
        <taxon>Magnoliopsida</taxon>
        <taxon>eudicotyledons</taxon>
        <taxon>Gunneridae</taxon>
        <taxon>Pentapetalae</taxon>
        <taxon>asterids</taxon>
        <taxon>Ericales</taxon>
        <taxon>Theaceae</taxon>
        <taxon>Camellia</taxon>
    </lineage>
</organism>
<evidence type="ECO:0000313" key="1">
    <source>
        <dbReference type="EMBL" id="KAI8013964.1"/>
    </source>
</evidence>